<dbReference type="PANTHER" id="PTHR10075:SF14">
    <property type="entry name" value="CELL ADHESION MOLECULE DSCAM2-RELATED"/>
    <property type="match status" value="1"/>
</dbReference>
<dbReference type="PANTHER" id="PTHR10075">
    <property type="entry name" value="BASIGIN RELATED"/>
    <property type="match status" value="1"/>
</dbReference>
<dbReference type="InterPro" id="IPR007110">
    <property type="entry name" value="Ig-like_dom"/>
</dbReference>
<evidence type="ECO:0000313" key="4">
    <source>
        <dbReference type="Proteomes" id="UP000825002"/>
    </source>
</evidence>
<dbReference type="EMBL" id="JAIFTH010000490">
    <property type="protein sequence ID" value="KAG9509408.1"/>
    <property type="molecule type" value="Genomic_DNA"/>
</dbReference>
<dbReference type="SMART" id="SM00409">
    <property type="entry name" value="IG"/>
    <property type="match status" value="2"/>
</dbReference>
<keyword evidence="4" id="KW-1185">Reference proteome</keyword>
<gene>
    <name evidence="3" type="primary">NCAM2</name>
    <name evidence="3" type="ORF">GZH46_02074</name>
</gene>
<dbReference type="InterPro" id="IPR036179">
    <property type="entry name" value="Ig-like_dom_sf"/>
</dbReference>
<keyword evidence="1" id="KW-0393">Immunoglobulin domain</keyword>
<dbReference type="PROSITE" id="PS50835">
    <property type="entry name" value="IG_LIKE"/>
    <property type="match status" value="2"/>
</dbReference>
<dbReference type="InterPro" id="IPR003598">
    <property type="entry name" value="Ig_sub2"/>
</dbReference>
<dbReference type="SMART" id="SM00408">
    <property type="entry name" value="IGc2"/>
    <property type="match status" value="2"/>
</dbReference>
<evidence type="ECO:0000256" key="1">
    <source>
        <dbReference type="ARBA" id="ARBA00023319"/>
    </source>
</evidence>
<evidence type="ECO:0000313" key="3">
    <source>
        <dbReference type="EMBL" id="KAG9509408.1"/>
    </source>
</evidence>
<protein>
    <submittedName>
        <fullName evidence="3">Neural cell adhesion molecule 2</fullName>
    </submittedName>
</protein>
<feature type="domain" description="Ig-like" evidence="2">
    <location>
        <begin position="22"/>
        <end position="119"/>
    </location>
</feature>
<organism evidence="3 4">
    <name type="scientific">Fragariocoptes setiger</name>
    <dbReference type="NCBI Taxonomy" id="1670756"/>
    <lineage>
        <taxon>Eukaryota</taxon>
        <taxon>Metazoa</taxon>
        <taxon>Ecdysozoa</taxon>
        <taxon>Arthropoda</taxon>
        <taxon>Chelicerata</taxon>
        <taxon>Arachnida</taxon>
        <taxon>Acari</taxon>
        <taxon>Acariformes</taxon>
        <taxon>Trombidiformes</taxon>
        <taxon>Prostigmata</taxon>
        <taxon>Eupodina</taxon>
        <taxon>Eriophyoidea</taxon>
        <taxon>Phytoptidae</taxon>
        <taxon>Fragariocoptes</taxon>
    </lineage>
</organism>
<feature type="domain" description="Ig-like" evidence="2">
    <location>
        <begin position="135"/>
        <end position="225"/>
    </location>
</feature>
<proteinExistence type="predicted"/>
<reference evidence="3 4" key="1">
    <citation type="submission" date="2020-10" db="EMBL/GenBank/DDBJ databases">
        <authorList>
            <person name="Klimov P.B."/>
            <person name="Dyachkov S.M."/>
            <person name="Chetverikov P.E."/>
        </authorList>
    </citation>
    <scope>NUCLEOTIDE SEQUENCE [LARGE SCALE GENOMIC DNA]</scope>
    <source>
        <strain evidence="3">BMOC 18-1129-001#AD2665</strain>
        <tissue evidence="3">Entire mites</tissue>
    </source>
</reference>
<dbReference type="InterPro" id="IPR013783">
    <property type="entry name" value="Ig-like_fold"/>
</dbReference>
<name>A0ABQ7S7N4_9ACAR</name>
<dbReference type="InterPro" id="IPR003599">
    <property type="entry name" value="Ig_sub"/>
</dbReference>
<accession>A0ABQ7S7N4</accession>
<dbReference type="Gene3D" id="2.60.40.10">
    <property type="entry name" value="Immunoglobulins"/>
    <property type="match status" value="2"/>
</dbReference>
<comment type="caution">
    <text evidence="3">The sequence shown here is derived from an EMBL/GenBank/DDBJ whole genome shotgun (WGS) entry which is preliminary data.</text>
</comment>
<evidence type="ECO:0000259" key="2">
    <source>
        <dbReference type="PROSITE" id="PS50835"/>
    </source>
</evidence>
<dbReference type="Proteomes" id="UP000825002">
    <property type="component" value="Unassembled WGS sequence"/>
</dbReference>
<dbReference type="SUPFAM" id="SSF48726">
    <property type="entry name" value="Immunoglobulin"/>
    <property type="match status" value="2"/>
</dbReference>
<feature type="non-terminal residue" evidence="3">
    <location>
        <position position="259"/>
    </location>
</feature>
<dbReference type="Pfam" id="PF13927">
    <property type="entry name" value="Ig_3"/>
    <property type="match status" value="2"/>
</dbReference>
<feature type="non-terminal residue" evidence="3">
    <location>
        <position position="1"/>
    </location>
</feature>
<sequence length="259" mass="28403">VLVFAAQLSTVSTSRSGLSKAPKLIPIALADSYIEGAEVALLCNVRSGERPFHYTWLKDGTKIQQQQQQQLSSSDGQSQRIELANESVVSRLSIRNVSRQDAANYTCRVSNQHGSDSVSAHLVVHVELKWIVRPPDVVTLSLNEATSIECSASGEPTQPTIKWTRLSTLYSNESFALSLPKSSTLSPQIGKSMLNINKAQLDDSGLYECQAFTDKTSEELLRTVVRIEIKDTVAEKLLTISERFVGVRATHCECASVAH</sequence>